<gene>
    <name evidence="1" type="ORF">LCMAC202_03310</name>
</gene>
<evidence type="ECO:0000313" key="1">
    <source>
        <dbReference type="EMBL" id="QBK87970.1"/>
    </source>
</evidence>
<accession>A0A481YY98</accession>
<organism evidence="1">
    <name type="scientific">Marseillevirus LCMAC202</name>
    <dbReference type="NCBI Taxonomy" id="2506606"/>
    <lineage>
        <taxon>Viruses</taxon>
        <taxon>Varidnaviria</taxon>
        <taxon>Bamfordvirae</taxon>
        <taxon>Nucleocytoviricota</taxon>
        <taxon>Megaviricetes</taxon>
        <taxon>Pimascovirales</taxon>
        <taxon>Pimascovirales incertae sedis</taxon>
        <taxon>Marseilleviridae</taxon>
    </lineage>
</organism>
<reference evidence="1" key="1">
    <citation type="journal article" date="2019" name="MBio">
        <title>Virus Genomes from Deep Sea Sediments Expand the Ocean Megavirome and Support Independent Origins of Viral Gigantism.</title>
        <authorList>
            <person name="Backstrom D."/>
            <person name="Yutin N."/>
            <person name="Jorgensen S.L."/>
            <person name="Dharamshi J."/>
            <person name="Homa F."/>
            <person name="Zaremba-Niedwiedzka K."/>
            <person name="Spang A."/>
            <person name="Wolf Y.I."/>
            <person name="Koonin E.V."/>
            <person name="Ettema T.J."/>
        </authorList>
    </citation>
    <scope>NUCLEOTIDE SEQUENCE</scope>
</reference>
<sequence>MDAHARNWFTDGYRVSAPSTNTCRQDSDCEGSEICQAGYCAGIHRKYSTHGLYYGNEYKNLAGLESNALSYLEHGNYYRPHDFFYEYAFEQDTDIDGINIVKSTAPIHRRVTDSIDYDYTY</sequence>
<proteinExistence type="predicted"/>
<name>A0A481YY98_9VIRU</name>
<protein>
    <submittedName>
        <fullName evidence="1">Uncharacterized protein</fullName>
    </submittedName>
</protein>
<dbReference type="EMBL" id="MK500372">
    <property type="protein sequence ID" value="QBK87970.1"/>
    <property type="molecule type" value="Genomic_DNA"/>
</dbReference>